<keyword evidence="5" id="KW-0732">Signal</keyword>
<dbReference type="InterPro" id="IPR036942">
    <property type="entry name" value="Beta-barrel_TonB_sf"/>
</dbReference>
<comment type="subcellular location">
    <subcellularLocation>
        <location evidence="1 10">Cell outer membrane</location>
        <topology evidence="1 10">Multi-pass membrane protein</topology>
    </subcellularLocation>
</comment>
<evidence type="ECO:0000256" key="9">
    <source>
        <dbReference type="ARBA" id="ARBA00023237"/>
    </source>
</evidence>
<dbReference type="GO" id="GO:0044718">
    <property type="term" value="P:siderophore transmembrane transport"/>
    <property type="evidence" value="ECO:0007669"/>
    <property type="project" value="TreeGrafter"/>
</dbReference>
<name>R6I4M6_9FIRM</name>
<reference evidence="14" key="1">
    <citation type="submission" date="2012-11" db="EMBL/GenBank/DDBJ databases">
        <title>Dependencies among metagenomic species, viruses, plasmids and units of genetic variation.</title>
        <authorList>
            <person name="Nielsen H.B."/>
            <person name="Almeida M."/>
            <person name="Juncker A.S."/>
            <person name="Rasmussen S."/>
            <person name="Li J."/>
            <person name="Sunagawa S."/>
            <person name="Plichta D."/>
            <person name="Gautier L."/>
            <person name="Le Chatelier E."/>
            <person name="Peletier E."/>
            <person name="Bonde I."/>
            <person name="Nielsen T."/>
            <person name="Manichanh C."/>
            <person name="Arumugam M."/>
            <person name="Batto J."/>
            <person name="Santos M.B.Q.D."/>
            <person name="Blom N."/>
            <person name="Borruel N."/>
            <person name="Burgdorf K.S."/>
            <person name="Boumezbeur F."/>
            <person name="Casellas F."/>
            <person name="Dore J."/>
            <person name="Guarner F."/>
            <person name="Hansen T."/>
            <person name="Hildebrand F."/>
            <person name="Kaas R.S."/>
            <person name="Kennedy S."/>
            <person name="Kristiansen K."/>
            <person name="Kultima J.R."/>
            <person name="Leonard P."/>
            <person name="Levenez F."/>
            <person name="Lund O."/>
            <person name="Moumen B."/>
            <person name="Le Paslier D."/>
            <person name="Pons N."/>
            <person name="Pedersen O."/>
            <person name="Prifti E."/>
            <person name="Qin J."/>
            <person name="Raes J."/>
            <person name="Tap J."/>
            <person name="Tims S."/>
            <person name="Ussery D.W."/>
            <person name="Yamada T."/>
            <person name="MetaHit consortium"/>
            <person name="Renault P."/>
            <person name="Sicheritz-Ponten T."/>
            <person name="Bork P."/>
            <person name="Wang J."/>
            <person name="Brunak S."/>
            <person name="Ehrlich S.D."/>
        </authorList>
    </citation>
    <scope>NUCLEOTIDE SEQUENCE [LARGE SCALE GENOMIC DNA]</scope>
</reference>
<dbReference type="eggNOG" id="COG4771">
    <property type="taxonomic scope" value="Bacteria"/>
</dbReference>
<comment type="caution">
    <text evidence="14">The sequence shown here is derived from an EMBL/GenBank/DDBJ whole genome shotgun (WGS) entry which is preliminary data.</text>
</comment>
<dbReference type="Gene3D" id="2.40.170.20">
    <property type="entry name" value="TonB-dependent receptor, beta-barrel domain"/>
    <property type="match status" value="1"/>
</dbReference>
<keyword evidence="4 10" id="KW-0812">Transmembrane</keyword>
<feature type="domain" description="TonB-dependent receptor plug" evidence="13">
    <location>
        <begin position="2"/>
        <end position="79"/>
    </location>
</feature>
<dbReference type="GO" id="GO:0015344">
    <property type="term" value="F:siderophore uptake transmembrane transporter activity"/>
    <property type="evidence" value="ECO:0007669"/>
    <property type="project" value="TreeGrafter"/>
</dbReference>
<dbReference type="STRING" id="1262914.BN533_00271"/>
<evidence type="ECO:0000256" key="6">
    <source>
        <dbReference type="ARBA" id="ARBA00023077"/>
    </source>
</evidence>
<keyword evidence="7 10" id="KW-0472">Membrane</keyword>
<dbReference type="HOGENOM" id="CLU_008287_18_0_9"/>
<sequence>MEVVRNIPGFTLTASPTGNTYIGFRGVSKDNVAILVNGIPLNQDGNYDLESISTDIIDRIEVVKGGSAVLYGSNASAGVINIITNKKQGANKVLVGWGDKNKFKGAVNIATDKLQVSYSRQQSKDRGKVYQSNPTSFYMGDNLEKDSLNLQYNITDNLLLQYMYSKKISDCSRINNGKYAPGFHSDIQYHFGQMRYNNNDLSAAVYMRSRDWKYNTTTHQKGRNIGADVQNKWQLGKVSLTAGANYENENTKNTVGTDSAKRDSGAVFFMTETQIGAKTKMFLGAREAYVEESGSKFCPQFQILQNLGENENIYLNINKSMRAPNINEQWGTATQVMNPDLKAESGWNYELGWKKKFTDSDLLKLNIFHMDIDDRIYRAKDSASGLNIYKNAEKYRNTGVELSYEKALSKKFSYNLGMSYANPQQKTITSGQWERTDFKFGLNAGIGYQLDKTSANIFANYMAGRVNGTKPMLDINMNVAHRLTDKDTLKLTVYNLLNRDDIRTGSSSGTSGALLEERNWMLTYERTF</sequence>
<dbReference type="GO" id="GO:0009279">
    <property type="term" value="C:cell outer membrane"/>
    <property type="evidence" value="ECO:0007669"/>
    <property type="project" value="UniProtKB-SubCell"/>
</dbReference>
<dbReference type="Gene3D" id="2.170.130.10">
    <property type="entry name" value="TonB-dependent receptor, plug domain"/>
    <property type="match status" value="1"/>
</dbReference>
<dbReference type="PANTHER" id="PTHR30069">
    <property type="entry name" value="TONB-DEPENDENT OUTER MEMBRANE RECEPTOR"/>
    <property type="match status" value="1"/>
</dbReference>
<feature type="domain" description="TonB-dependent receptor-like beta-barrel" evidence="12">
    <location>
        <begin position="126"/>
        <end position="496"/>
    </location>
</feature>
<evidence type="ECO:0000256" key="4">
    <source>
        <dbReference type="ARBA" id="ARBA00022692"/>
    </source>
</evidence>
<dbReference type="InterPro" id="IPR037066">
    <property type="entry name" value="Plug_dom_sf"/>
</dbReference>
<comment type="similarity">
    <text evidence="10 11">Belongs to the TonB-dependent receptor family.</text>
</comment>
<accession>R6I4M6</accession>
<dbReference type="AlphaFoldDB" id="R6I4M6"/>
<keyword evidence="9 10" id="KW-0998">Cell outer membrane</keyword>
<dbReference type="InterPro" id="IPR000531">
    <property type="entry name" value="Beta-barrel_TonB"/>
</dbReference>
<evidence type="ECO:0000313" key="14">
    <source>
        <dbReference type="EMBL" id="CDB45133.1"/>
    </source>
</evidence>
<dbReference type="Pfam" id="PF07715">
    <property type="entry name" value="Plug"/>
    <property type="match status" value="1"/>
</dbReference>
<proteinExistence type="inferred from homology"/>
<dbReference type="InterPro" id="IPR012910">
    <property type="entry name" value="Plug_dom"/>
</dbReference>
<evidence type="ECO:0000256" key="3">
    <source>
        <dbReference type="ARBA" id="ARBA00022452"/>
    </source>
</evidence>
<dbReference type="EMBL" id="CBDS010000017">
    <property type="protein sequence ID" value="CDB45133.1"/>
    <property type="molecule type" value="Genomic_DNA"/>
</dbReference>
<keyword evidence="6 11" id="KW-0798">TonB box</keyword>
<keyword evidence="2 10" id="KW-0813">Transport</keyword>
<evidence type="ECO:0000259" key="13">
    <source>
        <dbReference type="Pfam" id="PF07715"/>
    </source>
</evidence>
<gene>
    <name evidence="14" type="ORF">BN533_00271</name>
</gene>
<dbReference type="InterPro" id="IPR039426">
    <property type="entry name" value="TonB-dep_rcpt-like"/>
</dbReference>
<dbReference type="Pfam" id="PF00593">
    <property type="entry name" value="TonB_dep_Rec_b-barrel"/>
    <property type="match status" value="1"/>
</dbReference>
<evidence type="ECO:0000256" key="8">
    <source>
        <dbReference type="ARBA" id="ARBA00023170"/>
    </source>
</evidence>
<dbReference type="PANTHER" id="PTHR30069:SF29">
    <property type="entry name" value="HEMOGLOBIN AND HEMOGLOBIN-HAPTOGLOBIN-BINDING PROTEIN 1-RELATED"/>
    <property type="match status" value="1"/>
</dbReference>
<evidence type="ECO:0000256" key="1">
    <source>
        <dbReference type="ARBA" id="ARBA00004571"/>
    </source>
</evidence>
<dbReference type="PROSITE" id="PS52016">
    <property type="entry name" value="TONB_DEPENDENT_REC_3"/>
    <property type="match status" value="1"/>
</dbReference>
<evidence type="ECO:0000256" key="11">
    <source>
        <dbReference type="RuleBase" id="RU003357"/>
    </source>
</evidence>
<protein>
    <submittedName>
        <fullName evidence="14">TonB-dependent receptor plug</fullName>
    </submittedName>
</protein>
<organism evidence="14">
    <name type="scientific">Phascolarctobacterium faecium</name>
    <dbReference type="NCBI Taxonomy" id="33025"/>
    <lineage>
        <taxon>Bacteria</taxon>
        <taxon>Bacillati</taxon>
        <taxon>Bacillota</taxon>
        <taxon>Negativicutes</taxon>
        <taxon>Acidaminococcales</taxon>
        <taxon>Acidaminococcaceae</taxon>
        <taxon>Phascolarctobacterium</taxon>
    </lineage>
</organism>
<keyword evidence="8 14" id="KW-0675">Receptor</keyword>
<evidence type="ECO:0000256" key="10">
    <source>
        <dbReference type="PROSITE-ProRule" id="PRU01360"/>
    </source>
</evidence>
<evidence type="ECO:0000256" key="7">
    <source>
        <dbReference type="ARBA" id="ARBA00023136"/>
    </source>
</evidence>
<evidence type="ECO:0000259" key="12">
    <source>
        <dbReference type="Pfam" id="PF00593"/>
    </source>
</evidence>
<evidence type="ECO:0000256" key="2">
    <source>
        <dbReference type="ARBA" id="ARBA00022448"/>
    </source>
</evidence>
<evidence type="ECO:0000256" key="5">
    <source>
        <dbReference type="ARBA" id="ARBA00022729"/>
    </source>
</evidence>
<dbReference type="SUPFAM" id="SSF56935">
    <property type="entry name" value="Porins"/>
    <property type="match status" value="1"/>
</dbReference>
<keyword evidence="3 10" id="KW-1134">Transmembrane beta strand</keyword>